<protein>
    <submittedName>
        <fullName evidence="3">DegV family protein</fullName>
    </submittedName>
</protein>
<dbReference type="NCBIfam" id="TIGR00762">
    <property type="entry name" value="DegV"/>
    <property type="match status" value="1"/>
</dbReference>
<dbReference type="Gene3D" id="3.40.50.10170">
    <property type="match status" value="1"/>
</dbReference>
<evidence type="ECO:0000256" key="2">
    <source>
        <dbReference type="SAM" id="MobiDB-lite"/>
    </source>
</evidence>
<proteinExistence type="predicted"/>
<dbReference type="PANTHER" id="PTHR33434">
    <property type="entry name" value="DEGV DOMAIN-CONTAINING PROTEIN DR_1986-RELATED"/>
    <property type="match status" value="1"/>
</dbReference>
<comment type="caution">
    <text evidence="3">The sequence shown here is derived from an EMBL/GenBank/DDBJ whole genome shotgun (WGS) entry which is preliminary data.</text>
</comment>
<sequence length="344" mass="35500">MKAEPGVWSWGRLLERLEAFRALGSAGLRPPRQTARGPRGKGVPEPPAVRVAVVTDSAAALPAEWLAQAPPWFRHVPLPVMVGEEIFSSADLADDDGALLERLSLAMAVGEPVKTSRPSPATLAAAYRDLAAAGYGAIVSVHLSRELSGTADAARLAAESCPVPVDVVDSRTAAMCLGFAVQAACAMASQGAPSELVKAAAETSLASSTVHFYVPSLEQLRRGGRIGGAASWLGTMLAIKPILGIADGRVVPVEKVRSSARALARLEELAVAAAADIPESSLGLAVHHFGSAQAARELADRLQARLPEAPPPVISSLPAVLAAHVGLGVLAIVSAQLPPERLSP</sequence>
<dbReference type="Pfam" id="PF02645">
    <property type="entry name" value="DegV"/>
    <property type="match status" value="1"/>
</dbReference>
<dbReference type="PROSITE" id="PS51482">
    <property type="entry name" value="DEGV"/>
    <property type="match status" value="1"/>
</dbReference>
<name>A0ABT9IKB1_9MICC</name>
<dbReference type="InterPro" id="IPR043168">
    <property type="entry name" value="DegV_C"/>
</dbReference>
<dbReference type="Proteomes" id="UP001232725">
    <property type="component" value="Unassembled WGS sequence"/>
</dbReference>
<keyword evidence="4" id="KW-1185">Reference proteome</keyword>
<evidence type="ECO:0000313" key="3">
    <source>
        <dbReference type="EMBL" id="MDP5226028.1"/>
    </source>
</evidence>
<dbReference type="Gene3D" id="3.30.1180.10">
    <property type="match status" value="1"/>
</dbReference>
<dbReference type="PANTHER" id="PTHR33434:SF2">
    <property type="entry name" value="FATTY ACID-BINDING PROTEIN TM_1468"/>
    <property type="match status" value="1"/>
</dbReference>
<reference evidence="3 4" key="1">
    <citation type="submission" date="2023-08" db="EMBL/GenBank/DDBJ databases">
        <title>Arthrobacter horti sp. nov., isolated from forest soil.</title>
        <authorList>
            <person name="Park M."/>
        </authorList>
    </citation>
    <scope>NUCLEOTIDE SEQUENCE [LARGE SCALE GENOMIC DNA]</scope>
    <source>
        <strain evidence="3 4">YJM1</strain>
    </source>
</reference>
<feature type="region of interest" description="Disordered" evidence="2">
    <location>
        <begin position="27"/>
        <end position="46"/>
    </location>
</feature>
<accession>A0ABT9IKB1</accession>
<dbReference type="InterPro" id="IPR050270">
    <property type="entry name" value="DegV_domain_contain"/>
</dbReference>
<dbReference type="InterPro" id="IPR003797">
    <property type="entry name" value="DegV"/>
</dbReference>
<keyword evidence="1" id="KW-0446">Lipid-binding</keyword>
<organism evidence="3 4">
    <name type="scientific">Arthrobacter horti</name>
    <dbReference type="NCBI Taxonomy" id="3068273"/>
    <lineage>
        <taxon>Bacteria</taxon>
        <taxon>Bacillati</taxon>
        <taxon>Actinomycetota</taxon>
        <taxon>Actinomycetes</taxon>
        <taxon>Micrococcales</taxon>
        <taxon>Micrococcaceae</taxon>
        <taxon>Arthrobacter</taxon>
    </lineage>
</organism>
<dbReference type="RefSeq" id="WP_305995061.1">
    <property type="nucleotide sequence ID" value="NZ_JAVALS010000001.1"/>
</dbReference>
<dbReference type="SUPFAM" id="SSF82549">
    <property type="entry name" value="DAK1/DegV-like"/>
    <property type="match status" value="1"/>
</dbReference>
<evidence type="ECO:0000256" key="1">
    <source>
        <dbReference type="ARBA" id="ARBA00023121"/>
    </source>
</evidence>
<evidence type="ECO:0000313" key="4">
    <source>
        <dbReference type="Proteomes" id="UP001232725"/>
    </source>
</evidence>
<gene>
    <name evidence="3" type="ORF">Q9R02_02550</name>
</gene>
<dbReference type="EMBL" id="JAVALS010000001">
    <property type="protein sequence ID" value="MDP5226028.1"/>
    <property type="molecule type" value="Genomic_DNA"/>
</dbReference>